<accession>A0A9J5WR11</accession>
<keyword evidence="2" id="KW-1185">Reference proteome</keyword>
<gene>
    <name evidence="1" type="ORF">H5410_057730</name>
</gene>
<comment type="caution">
    <text evidence="1">The sequence shown here is derived from an EMBL/GenBank/DDBJ whole genome shotgun (WGS) entry which is preliminary data.</text>
</comment>
<evidence type="ECO:0000313" key="1">
    <source>
        <dbReference type="EMBL" id="KAG5577596.1"/>
    </source>
</evidence>
<dbReference type="AlphaFoldDB" id="A0A9J5WR11"/>
<name>A0A9J5WR11_SOLCO</name>
<sequence length="80" mass="9744">MNVPHIDKCSRVITLFDKKWRKIIETNNSFEWVEDTISTIYPWSTRKKKQMKRYLEFEAKHGHYLARRNKAAEKNEEMKA</sequence>
<dbReference type="EMBL" id="JACXVP010000011">
    <property type="protein sequence ID" value="KAG5577596.1"/>
    <property type="molecule type" value="Genomic_DNA"/>
</dbReference>
<reference evidence="1 2" key="1">
    <citation type="submission" date="2020-09" db="EMBL/GenBank/DDBJ databases">
        <title>De no assembly of potato wild relative species, Solanum commersonii.</title>
        <authorList>
            <person name="Cho K."/>
        </authorList>
    </citation>
    <scope>NUCLEOTIDE SEQUENCE [LARGE SCALE GENOMIC DNA]</scope>
    <source>
        <strain evidence="1">LZ3.2</strain>
        <tissue evidence="1">Leaf</tissue>
    </source>
</reference>
<protein>
    <submittedName>
        <fullName evidence="1">Uncharacterized protein</fullName>
    </submittedName>
</protein>
<dbReference type="Proteomes" id="UP000824120">
    <property type="component" value="Chromosome 11"/>
</dbReference>
<organism evidence="1 2">
    <name type="scientific">Solanum commersonii</name>
    <name type="common">Commerson's wild potato</name>
    <name type="synonym">Commerson's nightshade</name>
    <dbReference type="NCBI Taxonomy" id="4109"/>
    <lineage>
        <taxon>Eukaryota</taxon>
        <taxon>Viridiplantae</taxon>
        <taxon>Streptophyta</taxon>
        <taxon>Embryophyta</taxon>
        <taxon>Tracheophyta</taxon>
        <taxon>Spermatophyta</taxon>
        <taxon>Magnoliopsida</taxon>
        <taxon>eudicotyledons</taxon>
        <taxon>Gunneridae</taxon>
        <taxon>Pentapetalae</taxon>
        <taxon>asterids</taxon>
        <taxon>lamiids</taxon>
        <taxon>Solanales</taxon>
        <taxon>Solanaceae</taxon>
        <taxon>Solanoideae</taxon>
        <taxon>Solaneae</taxon>
        <taxon>Solanum</taxon>
    </lineage>
</organism>
<proteinExistence type="predicted"/>
<evidence type="ECO:0000313" key="2">
    <source>
        <dbReference type="Proteomes" id="UP000824120"/>
    </source>
</evidence>